<protein>
    <submittedName>
        <fullName evidence="2">Uncharacterized protein</fullName>
    </submittedName>
</protein>
<accession>A0A0G2J689</accession>
<evidence type="ECO:0000313" key="2">
    <source>
        <dbReference type="EMBL" id="KKZ67404.1"/>
    </source>
</evidence>
<dbReference type="Proteomes" id="UP000034164">
    <property type="component" value="Unassembled WGS sequence"/>
</dbReference>
<dbReference type="VEuPathDB" id="FungiDB:EMCG_06932"/>
<proteinExistence type="predicted"/>
<evidence type="ECO:0000256" key="1">
    <source>
        <dbReference type="SAM" id="MobiDB-lite"/>
    </source>
</evidence>
<dbReference type="EMBL" id="LCZI01000263">
    <property type="protein sequence ID" value="KKZ67404.1"/>
    <property type="molecule type" value="Genomic_DNA"/>
</dbReference>
<dbReference type="AlphaFoldDB" id="A0A0G2J689"/>
<feature type="region of interest" description="Disordered" evidence="1">
    <location>
        <begin position="1"/>
        <end position="23"/>
    </location>
</feature>
<evidence type="ECO:0000313" key="3">
    <source>
        <dbReference type="Proteomes" id="UP000034164"/>
    </source>
</evidence>
<organism evidence="2 3">
    <name type="scientific">[Emmonsia] crescens</name>
    <dbReference type="NCBI Taxonomy" id="73230"/>
    <lineage>
        <taxon>Eukaryota</taxon>
        <taxon>Fungi</taxon>
        <taxon>Dikarya</taxon>
        <taxon>Ascomycota</taxon>
        <taxon>Pezizomycotina</taxon>
        <taxon>Eurotiomycetes</taxon>
        <taxon>Eurotiomycetidae</taxon>
        <taxon>Onygenales</taxon>
        <taxon>Ajellomycetaceae</taxon>
        <taxon>Emergomyces</taxon>
    </lineage>
</organism>
<reference evidence="3" key="1">
    <citation type="journal article" date="2015" name="PLoS Genet.">
        <title>The dynamic genome and transcriptome of the human fungal pathogen Blastomyces and close relative Emmonsia.</title>
        <authorList>
            <person name="Munoz J.F."/>
            <person name="Gauthier G.M."/>
            <person name="Desjardins C.A."/>
            <person name="Gallo J.E."/>
            <person name="Holder J."/>
            <person name="Sullivan T.D."/>
            <person name="Marty A.J."/>
            <person name="Carmen J.C."/>
            <person name="Chen Z."/>
            <person name="Ding L."/>
            <person name="Gujja S."/>
            <person name="Magrini V."/>
            <person name="Misas E."/>
            <person name="Mitreva M."/>
            <person name="Priest M."/>
            <person name="Saif S."/>
            <person name="Whiston E.A."/>
            <person name="Young S."/>
            <person name="Zeng Q."/>
            <person name="Goldman W.E."/>
            <person name="Mardis E.R."/>
            <person name="Taylor J.W."/>
            <person name="McEwen J.G."/>
            <person name="Clay O.K."/>
            <person name="Klein B.S."/>
            <person name="Cuomo C.A."/>
        </authorList>
    </citation>
    <scope>NUCLEOTIDE SEQUENCE [LARGE SCALE GENOMIC DNA]</scope>
    <source>
        <strain evidence="3">UAMH 3008</strain>
    </source>
</reference>
<comment type="caution">
    <text evidence="2">The sequence shown here is derived from an EMBL/GenBank/DDBJ whole genome shotgun (WGS) entry which is preliminary data.</text>
</comment>
<gene>
    <name evidence="2" type="ORF">EMCG_06932</name>
</gene>
<feature type="compositionally biased region" description="Basic and acidic residues" evidence="1">
    <location>
        <begin position="1"/>
        <end position="10"/>
    </location>
</feature>
<sequence>MSKIPLEKADSTIPAAGSEPVLPSEEVQIPESLKAQSLKFDQIVNAIAPKPDEGLKTMSIIENEGLKDPELEIHRYLSTTDDTDVADLREMDAILDPVARDERIE</sequence>
<name>A0A0G2J689_9EURO</name>